<feature type="domain" description="Reverse transcriptase zinc-binding" evidence="3">
    <location>
        <begin position="90"/>
        <end position="177"/>
    </location>
</feature>
<proteinExistence type="predicted"/>
<dbReference type="InterPro" id="IPR026960">
    <property type="entry name" value="RVT-Znf"/>
</dbReference>
<dbReference type="PANTHER" id="PTHR36617:SF5">
    <property type="entry name" value="OS05G0421675 PROTEIN"/>
    <property type="match status" value="1"/>
</dbReference>
<dbReference type="InterPro" id="IPR012337">
    <property type="entry name" value="RNaseH-like_sf"/>
</dbReference>
<evidence type="ECO:0000259" key="2">
    <source>
        <dbReference type="Pfam" id="PF13456"/>
    </source>
</evidence>
<evidence type="ECO:0000256" key="1">
    <source>
        <dbReference type="SAM" id="MobiDB-lite"/>
    </source>
</evidence>
<feature type="domain" description="RNase H type-1" evidence="2">
    <location>
        <begin position="303"/>
        <end position="350"/>
    </location>
</feature>
<reference evidence="4" key="1">
    <citation type="journal article" date="2023" name="Plant J.">
        <title>Genome sequences and population genomics provide insights into the demographic history, inbreeding, and mutation load of two 'living fossil' tree species of Dipteronia.</title>
        <authorList>
            <person name="Feng Y."/>
            <person name="Comes H.P."/>
            <person name="Chen J."/>
            <person name="Zhu S."/>
            <person name="Lu R."/>
            <person name="Zhang X."/>
            <person name="Li P."/>
            <person name="Qiu J."/>
            <person name="Olsen K.M."/>
            <person name="Qiu Y."/>
        </authorList>
    </citation>
    <scope>NUCLEOTIDE SEQUENCE</scope>
    <source>
        <strain evidence="4">NBL</strain>
    </source>
</reference>
<evidence type="ECO:0000313" key="5">
    <source>
        <dbReference type="Proteomes" id="UP001281410"/>
    </source>
</evidence>
<dbReference type="CDD" id="cd06222">
    <property type="entry name" value="RNase_H_like"/>
    <property type="match status" value="1"/>
</dbReference>
<dbReference type="EMBL" id="JANJYJ010000007">
    <property type="protein sequence ID" value="KAK3200402.1"/>
    <property type="molecule type" value="Genomic_DNA"/>
</dbReference>
<evidence type="ECO:0008006" key="6">
    <source>
        <dbReference type="Google" id="ProtNLM"/>
    </source>
</evidence>
<dbReference type="Gene3D" id="3.30.420.10">
    <property type="entry name" value="Ribonuclease H-like superfamily/Ribonuclease H"/>
    <property type="match status" value="1"/>
</dbReference>
<sequence>MLWSDIAVNGVPLKEAFPIIFALTYNKVGCVSEYGKWSGSVWSWHIPLRRACFNWELEQWDRFKNSLDSIKIQEYIPDTIGWSLCPDGQFSVKSFRIGLDSGQNEDPSAVNGIWQGFCPSKVEIFVWHLLQGRVAVKKILKRFGLQCMDSLECPMCGEFEEDIDHLFLRCKWAWNLWNSCMNWWGVSSCAADSVRNWWFGWIGLCPKKNSNRSWISMFFAVSWSIWEARNGKVFKKVEASFSKTVDMVRFRVAWWFKNLGKGSKDPITIMLLDIAERCTETYKVKIPKLEKWMPPQSDGLKFNVDGSVRGSSGQAGIGGVLRDSRGKVLCTFSEFIGIKDVITAEIQALASEAWTLQKNAGVRVGHVSVSDTRRTRPDTCPTRQKACPLTFSAVNEGDTGGTRGDHGGTRSGHGQDTAGAILQLFFDKKGSNYEF</sequence>
<dbReference type="Pfam" id="PF13456">
    <property type="entry name" value="RVT_3"/>
    <property type="match status" value="1"/>
</dbReference>
<keyword evidence="5" id="KW-1185">Reference proteome</keyword>
<feature type="region of interest" description="Disordered" evidence="1">
    <location>
        <begin position="393"/>
        <end position="415"/>
    </location>
</feature>
<dbReference type="InterPro" id="IPR002156">
    <property type="entry name" value="RNaseH_domain"/>
</dbReference>
<dbReference type="GO" id="GO:0004523">
    <property type="term" value="F:RNA-DNA hybrid ribonuclease activity"/>
    <property type="evidence" value="ECO:0007669"/>
    <property type="project" value="InterPro"/>
</dbReference>
<evidence type="ECO:0000259" key="3">
    <source>
        <dbReference type="Pfam" id="PF13966"/>
    </source>
</evidence>
<dbReference type="AlphaFoldDB" id="A0AAE0A4W5"/>
<dbReference type="GO" id="GO:0003676">
    <property type="term" value="F:nucleic acid binding"/>
    <property type="evidence" value="ECO:0007669"/>
    <property type="project" value="InterPro"/>
</dbReference>
<evidence type="ECO:0000313" key="4">
    <source>
        <dbReference type="EMBL" id="KAK3200402.1"/>
    </source>
</evidence>
<dbReference type="SUPFAM" id="SSF53098">
    <property type="entry name" value="Ribonuclease H-like"/>
    <property type="match status" value="1"/>
</dbReference>
<dbReference type="Proteomes" id="UP001281410">
    <property type="component" value="Unassembled WGS sequence"/>
</dbReference>
<organism evidence="4 5">
    <name type="scientific">Dipteronia sinensis</name>
    <dbReference type="NCBI Taxonomy" id="43782"/>
    <lineage>
        <taxon>Eukaryota</taxon>
        <taxon>Viridiplantae</taxon>
        <taxon>Streptophyta</taxon>
        <taxon>Embryophyta</taxon>
        <taxon>Tracheophyta</taxon>
        <taxon>Spermatophyta</taxon>
        <taxon>Magnoliopsida</taxon>
        <taxon>eudicotyledons</taxon>
        <taxon>Gunneridae</taxon>
        <taxon>Pentapetalae</taxon>
        <taxon>rosids</taxon>
        <taxon>malvids</taxon>
        <taxon>Sapindales</taxon>
        <taxon>Sapindaceae</taxon>
        <taxon>Hippocastanoideae</taxon>
        <taxon>Acereae</taxon>
        <taxon>Dipteronia</taxon>
    </lineage>
</organism>
<dbReference type="Pfam" id="PF13966">
    <property type="entry name" value="zf-RVT"/>
    <property type="match status" value="1"/>
</dbReference>
<name>A0AAE0A4W5_9ROSI</name>
<dbReference type="PANTHER" id="PTHR36617">
    <property type="entry name" value="PROTEIN, PUTATIVE-RELATED"/>
    <property type="match status" value="1"/>
</dbReference>
<comment type="caution">
    <text evidence="4">The sequence shown here is derived from an EMBL/GenBank/DDBJ whole genome shotgun (WGS) entry which is preliminary data.</text>
</comment>
<accession>A0AAE0A4W5</accession>
<dbReference type="InterPro" id="IPR036397">
    <property type="entry name" value="RNaseH_sf"/>
</dbReference>
<protein>
    <recommendedName>
        <fullName evidence="6">Reverse transcriptase zinc-binding domain-containing protein</fullName>
    </recommendedName>
</protein>
<dbReference type="InterPro" id="IPR044730">
    <property type="entry name" value="RNase_H-like_dom_plant"/>
</dbReference>
<gene>
    <name evidence="4" type="ORF">Dsin_023817</name>
</gene>